<keyword evidence="1" id="KW-0472">Membrane</keyword>
<dbReference type="PANTHER" id="PTHR45138">
    <property type="entry name" value="REGULATORY COMPONENTS OF SENSORY TRANSDUCTION SYSTEM"/>
    <property type="match status" value="1"/>
</dbReference>
<comment type="caution">
    <text evidence="3">The sequence shown here is derived from an EMBL/GenBank/DDBJ whole genome shotgun (WGS) entry which is preliminary data.</text>
</comment>
<dbReference type="PANTHER" id="PTHR45138:SF9">
    <property type="entry name" value="DIGUANYLATE CYCLASE DGCM-RELATED"/>
    <property type="match status" value="1"/>
</dbReference>
<protein>
    <submittedName>
        <fullName evidence="3">GGDEF domain-containing protein</fullName>
    </submittedName>
</protein>
<dbReference type="RefSeq" id="WP_117324841.1">
    <property type="nucleotide sequence ID" value="NZ_QVTE01000003.1"/>
</dbReference>
<keyword evidence="1" id="KW-0812">Transmembrane</keyword>
<dbReference type="CDD" id="cd01949">
    <property type="entry name" value="GGDEF"/>
    <property type="match status" value="1"/>
</dbReference>
<dbReference type="SUPFAM" id="SSF55073">
    <property type="entry name" value="Nucleotide cyclase"/>
    <property type="match status" value="1"/>
</dbReference>
<keyword evidence="4" id="KW-1185">Reference proteome</keyword>
<evidence type="ECO:0000259" key="2">
    <source>
        <dbReference type="PROSITE" id="PS50887"/>
    </source>
</evidence>
<dbReference type="SMART" id="SM00267">
    <property type="entry name" value="GGDEF"/>
    <property type="match status" value="1"/>
</dbReference>
<feature type="transmembrane region" description="Helical" evidence="1">
    <location>
        <begin position="99"/>
        <end position="117"/>
    </location>
</feature>
<dbReference type="PROSITE" id="PS50887">
    <property type="entry name" value="GGDEF"/>
    <property type="match status" value="1"/>
</dbReference>
<dbReference type="InterPro" id="IPR029787">
    <property type="entry name" value="Nucleotide_cyclase"/>
</dbReference>
<dbReference type="NCBIfam" id="TIGR00254">
    <property type="entry name" value="GGDEF"/>
    <property type="match status" value="1"/>
</dbReference>
<feature type="transmembrane region" description="Helical" evidence="1">
    <location>
        <begin position="20"/>
        <end position="39"/>
    </location>
</feature>
<dbReference type="Pfam" id="PF00990">
    <property type="entry name" value="GGDEF"/>
    <property type="match status" value="1"/>
</dbReference>
<evidence type="ECO:0000256" key="1">
    <source>
        <dbReference type="SAM" id="Phobius"/>
    </source>
</evidence>
<dbReference type="InterPro" id="IPR050469">
    <property type="entry name" value="Diguanylate_Cyclase"/>
</dbReference>
<name>A0A372LTG8_9BACI</name>
<dbReference type="AlphaFoldDB" id="A0A372LTG8"/>
<reference evidence="3 4" key="1">
    <citation type="submission" date="2018-08" db="EMBL/GenBank/DDBJ databases">
        <title>Bacillus chawlae sp. nov., Bacillus glennii sp. nov., and Bacillus saganii sp. nov. Isolated from the Vehicle Assembly Building at Kennedy Space Center where the Viking Spacecraft were Assembled.</title>
        <authorList>
            <person name="Seuylemezian A."/>
            <person name="Vaishampayan P."/>
        </authorList>
    </citation>
    <scope>NUCLEOTIDE SEQUENCE [LARGE SCALE GENOMIC DNA]</scope>
    <source>
        <strain evidence="3 4">V47-23a</strain>
    </source>
</reference>
<dbReference type="Gene3D" id="3.30.70.270">
    <property type="match status" value="1"/>
</dbReference>
<feature type="domain" description="GGDEF" evidence="2">
    <location>
        <begin position="215"/>
        <end position="344"/>
    </location>
</feature>
<evidence type="ECO:0000313" key="3">
    <source>
        <dbReference type="EMBL" id="RFU71489.1"/>
    </source>
</evidence>
<evidence type="ECO:0000313" key="4">
    <source>
        <dbReference type="Proteomes" id="UP000264541"/>
    </source>
</evidence>
<accession>A0A372LTG8</accession>
<keyword evidence="1" id="KW-1133">Transmembrane helix</keyword>
<dbReference type="InterPro" id="IPR043128">
    <property type="entry name" value="Rev_trsase/Diguanyl_cyclase"/>
</dbReference>
<organism evidence="3 4">
    <name type="scientific">Peribacillus saganii</name>
    <dbReference type="NCBI Taxonomy" id="2303992"/>
    <lineage>
        <taxon>Bacteria</taxon>
        <taxon>Bacillati</taxon>
        <taxon>Bacillota</taxon>
        <taxon>Bacilli</taxon>
        <taxon>Bacillales</taxon>
        <taxon>Bacillaceae</taxon>
        <taxon>Peribacillus</taxon>
    </lineage>
</organism>
<proteinExistence type="predicted"/>
<dbReference type="Proteomes" id="UP000264541">
    <property type="component" value="Unassembled WGS sequence"/>
</dbReference>
<dbReference type="EMBL" id="QVTE01000003">
    <property type="protein sequence ID" value="RFU71489.1"/>
    <property type="molecule type" value="Genomic_DNA"/>
</dbReference>
<feature type="transmembrane region" description="Helical" evidence="1">
    <location>
        <begin position="45"/>
        <end position="64"/>
    </location>
</feature>
<feature type="transmembrane region" description="Helical" evidence="1">
    <location>
        <begin position="124"/>
        <end position="140"/>
    </location>
</feature>
<dbReference type="InterPro" id="IPR000160">
    <property type="entry name" value="GGDEF_dom"/>
</dbReference>
<dbReference type="GO" id="GO:0052621">
    <property type="term" value="F:diguanylate cyclase activity"/>
    <property type="evidence" value="ECO:0007669"/>
    <property type="project" value="TreeGrafter"/>
</dbReference>
<sequence length="344" mass="39618">MLSIDRDSAEISFAALKRKLYLITIPFISIAVTSVGLFSPFDSSISSITSLAIAIVLIIVWFLYYRNLWMNIAEKIMIGFLTIMHLERIYSLTEQLGNHSFNFYVVWFPLFFIGIFITMPGNAALIYSLIIYIITLVIGFKEYEYASLYPLFHFYISNLIYIIVLYYFLKILSVYMESFLLKKMAFQDLLTDVGNRRMLDIWIQNEINRSNEQDSTFSIIYFDIDNYKQINDLYGHEVGDSVLKEVASIVKRNIYDTDFFGRWGGDEFIIVSTNQSAEGAIQLADRLRIAVNNYSFSEVDTVTASFGISSIKKGDEAKTMLKRADHALYSAKVSGKNRVMFSFE</sequence>
<gene>
    <name evidence="3" type="ORF">D0469_01230</name>
</gene>
<dbReference type="OrthoDB" id="9759607at2"/>
<feature type="transmembrane region" description="Helical" evidence="1">
    <location>
        <begin position="152"/>
        <end position="175"/>
    </location>
</feature>
<dbReference type="FunFam" id="3.30.70.270:FF:000001">
    <property type="entry name" value="Diguanylate cyclase domain protein"/>
    <property type="match status" value="1"/>
</dbReference>